<dbReference type="InterPro" id="IPR003331">
    <property type="entry name" value="UDP_GlcNAc_Epimerase_2_dom"/>
</dbReference>
<protein>
    <recommendedName>
        <fullName evidence="1">UDP-N-acetylglucosamine 2-epimerase domain-containing protein</fullName>
    </recommendedName>
</protein>
<dbReference type="NCBIfam" id="TIGR00236">
    <property type="entry name" value="wecB"/>
    <property type="match status" value="1"/>
</dbReference>
<dbReference type="Gene3D" id="3.40.50.2000">
    <property type="entry name" value="Glycogen Phosphorylase B"/>
    <property type="match status" value="2"/>
</dbReference>
<dbReference type="InterPro" id="IPR029767">
    <property type="entry name" value="WecB-like"/>
</dbReference>
<feature type="domain" description="UDP-N-acetylglucosamine 2-epimerase" evidence="1">
    <location>
        <begin position="5"/>
        <end position="331"/>
    </location>
</feature>
<organism evidence="2">
    <name type="scientific">marine metagenome</name>
    <dbReference type="NCBI Taxonomy" id="408172"/>
    <lineage>
        <taxon>unclassified sequences</taxon>
        <taxon>metagenomes</taxon>
        <taxon>ecological metagenomes</taxon>
    </lineage>
</organism>
<dbReference type="EMBL" id="UINC01018252">
    <property type="protein sequence ID" value="SVA76493.1"/>
    <property type="molecule type" value="Genomic_DNA"/>
</dbReference>
<dbReference type="CDD" id="cd03786">
    <property type="entry name" value="GTB_UDP-GlcNAc_2-Epimerase"/>
    <property type="match status" value="1"/>
</dbReference>
<name>A0A381YJ10_9ZZZZ</name>
<dbReference type="SUPFAM" id="SSF53756">
    <property type="entry name" value="UDP-Glycosyltransferase/glycogen phosphorylase"/>
    <property type="match status" value="1"/>
</dbReference>
<dbReference type="AlphaFoldDB" id="A0A381YJ10"/>
<evidence type="ECO:0000259" key="1">
    <source>
        <dbReference type="Pfam" id="PF02350"/>
    </source>
</evidence>
<dbReference type="PANTHER" id="PTHR43174">
    <property type="entry name" value="UDP-N-ACETYLGLUCOSAMINE 2-EPIMERASE"/>
    <property type="match status" value="1"/>
</dbReference>
<accession>A0A381YJ10</accession>
<gene>
    <name evidence="2" type="ORF">METZ01_LOCUS129347</name>
</gene>
<reference evidence="2" key="1">
    <citation type="submission" date="2018-05" db="EMBL/GenBank/DDBJ databases">
        <authorList>
            <person name="Lanie J.A."/>
            <person name="Ng W.-L."/>
            <person name="Kazmierczak K.M."/>
            <person name="Andrzejewski T.M."/>
            <person name="Davidsen T.M."/>
            <person name="Wayne K.J."/>
            <person name="Tettelin H."/>
            <person name="Glass J.I."/>
            <person name="Rusch D."/>
            <person name="Podicherti R."/>
            <person name="Tsui H.-C.T."/>
            <person name="Winkler M.E."/>
        </authorList>
    </citation>
    <scope>NUCLEOTIDE SEQUENCE</scope>
</reference>
<dbReference type="Pfam" id="PF02350">
    <property type="entry name" value="Epimerase_2"/>
    <property type="match status" value="1"/>
</dbReference>
<proteinExistence type="predicted"/>
<sequence length="334" mass="38311">MSKELRENHNEIIIHTGQHYDDNMSRYFFEEMQIAKPDYNLNIGSGSHGKQTAEMLIGLEDIFLHQKPDVVITFGDTNTTLATGLAATKLNIPVAHVEAGLRSHNREMPEEINRILTDHISDYLFAPTLTAMENIKIENLYGKPFLVGDVMYDSLLYYGKIAEQKSRILKNLKLKQKEYILLTLHRPYNVDNIQKLQNIFSALKQTKRFIVLPVHPRSRKMIESTNTIIPENISIIEPLGYLDFIFLQKHSEKIITDSGGIQKEAYLNGIPCITIRPETEWIETVKAGWNVLVGDKKDQLIENCLHFKPSHNRPRYFGDGNSSKKIISILESHL</sequence>
<dbReference type="PANTHER" id="PTHR43174:SF1">
    <property type="entry name" value="UDP-N-ACETYLGLUCOSAMINE 2-EPIMERASE"/>
    <property type="match status" value="1"/>
</dbReference>
<evidence type="ECO:0000313" key="2">
    <source>
        <dbReference type="EMBL" id="SVA76493.1"/>
    </source>
</evidence>